<dbReference type="PANTHER" id="PTHR33937:SF1">
    <property type="entry name" value="IRON-MOLIBDENUM COFACTOR PROCESSING PROTEIN"/>
    <property type="match status" value="1"/>
</dbReference>
<dbReference type="Proteomes" id="UP000198672">
    <property type="component" value="Unassembled WGS sequence"/>
</dbReference>
<dbReference type="InterPro" id="IPR003731">
    <property type="entry name" value="Di-Nase_FeMo-co_biosynth"/>
</dbReference>
<dbReference type="InterPro" id="IPR051840">
    <property type="entry name" value="NifX/NifY_domain"/>
</dbReference>
<evidence type="ECO:0000259" key="3">
    <source>
        <dbReference type="Pfam" id="PF02579"/>
    </source>
</evidence>
<dbReference type="STRING" id="61595.SAMN05421644_12521"/>
<reference evidence="6" key="1">
    <citation type="submission" date="2016-10" db="EMBL/GenBank/DDBJ databases">
        <authorList>
            <person name="Varghese N."/>
            <person name="Submissions S."/>
        </authorList>
    </citation>
    <scope>NUCLEOTIDE SEQUENCE [LARGE SCALE GENOMIC DNA]</scope>
    <source>
        <strain evidence="6">DSM 173</strain>
    </source>
</reference>
<proteinExistence type="inferred from homology"/>
<dbReference type="OrthoDB" id="9797941at2"/>
<evidence type="ECO:0000313" key="5">
    <source>
        <dbReference type="EMBL" id="SDY03232.1"/>
    </source>
</evidence>
<feature type="domain" description="Dinitrogenase iron-molybdenum cofactor biosynthesis" evidence="3">
    <location>
        <begin position="112"/>
        <end position="203"/>
    </location>
</feature>
<comment type="similarity">
    <text evidence="1">Belongs to the NifX/NifY family.</text>
</comment>
<sequence length="235" mass="24915">MATTTLTEDMALRIGLAARTLPDTDPARLLRVLADLVGLPPSAERLAAVRVKDLKQAGDGELAHLDQAELKAALAILQGAGLDSAEPPPAVEPYADGDMPDSIRVACASDHGEDLDGHFGAARRFLIYQVSATDLRLIDVRSVDESQAGDDRNAYRASLIADCQVLYVASIGGPAAAKVVKRDIHPIKDAAGGPIRERLQALQGVLAGHAPPWLAKVMGHAPEARVRFERDEAEA</sequence>
<keyword evidence="2" id="KW-0535">Nitrogen fixation</keyword>
<dbReference type="Gene3D" id="3.30.420.130">
    <property type="entry name" value="Dinitrogenase iron-molybdenum cofactor biosynthesis domain"/>
    <property type="match status" value="1"/>
</dbReference>
<accession>A0A1H3GIP9</accession>
<dbReference type="Gene3D" id="1.10.150.590">
    <property type="entry name" value="Dinitrogenase iron-molybdenum cofactor, N-terminal"/>
    <property type="match status" value="1"/>
</dbReference>
<dbReference type="PANTHER" id="PTHR33937">
    <property type="entry name" value="IRON-MOLYBDENUM PROTEIN-RELATED-RELATED"/>
    <property type="match status" value="1"/>
</dbReference>
<evidence type="ECO:0000313" key="6">
    <source>
        <dbReference type="Proteomes" id="UP000198672"/>
    </source>
</evidence>
<dbReference type="InterPro" id="IPR038127">
    <property type="entry name" value="NafY_N_sf"/>
</dbReference>
<feature type="domain" description="Dinitrogenase iron-molybdenum cofactor N-terminal" evidence="4">
    <location>
        <begin position="6"/>
        <end position="89"/>
    </location>
</feature>
<dbReference type="CDD" id="cd00853">
    <property type="entry name" value="NifX"/>
    <property type="match status" value="1"/>
</dbReference>
<evidence type="ECO:0000256" key="2">
    <source>
        <dbReference type="ARBA" id="ARBA00023231"/>
    </source>
</evidence>
<evidence type="ECO:0000259" key="4">
    <source>
        <dbReference type="Pfam" id="PF16844"/>
    </source>
</evidence>
<dbReference type="Pfam" id="PF16844">
    <property type="entry name" value="DIMCO_N"/>
    <property type="match status" value="1"/>
</dbReference>
<dbReference type="EMBL" id="FNOW01000025">
    <property type="protein sequence ID" value="SDY03232.1"/>
    <property type="molecule type" value="Genomic_DNA"/>
</dbReference>
<dbReference type="InterPro" id="IPR036105">
    <property type="entry name" value="DiNase_FeMo-co_biosyn_sf"/>
</dbReference>
<name>A0A1H3GIP9_ALLWA</name>
<gene>
    <name evidence="5" type="ORF">SAMN05421644_12521</name>
</gene>
<dbReference type="InterPro" id="IPR034169">
    <property type="entry name" value="NifX-like"/>
</dbReference>
<dbReference type="RefSeq" id="WP_091333970.1">
    <property type="nucleotide sequence ID" value="NZ_FNOW01000025.1"/>
</dbReference>
<protein>
    <submittedName>
        <fullName evidence="5">Nitrogen fixation protein NifX</fullName>
    </submittedName>
</protein>
<dbReference type="Pfam" id="PF02579">
    <property type="entry name" value="Nitro_FeMo-Co"/>
    <property type="match status" value="1"/>
</dbReference>
<dbReference type="AlphaFoldDB" id="A0A1H3GIP9"/>
<dbReference type="SUPFAM" id="SSF53146">
    <property type="entry name" value="Nitrogenase accessory factor-like"/>
    <property type="match status" value="1"/>
</dbReference>
<evidence type="ECO:0000256" key="1">
    <source>
        <dbReference type="ARBA" id="ARBA00010285"/>
    </source>
</evidence>
<keyword evidence="6" id="KW-1185">Reference proteome</keyword>
<dbReference type="InterPro" id="IPR031763">
    <property type="entry name" value="NafY_N"/>
</dbReference>
<organism evidence="5 6">
    <name type="scientific">Allochromatium warmingii</name>
    <name type="common">Chromatium warmingii</name>
    <dbReference type="NCBI Taxonomy" id="61595"/>
    <lineage>
        <taxon>Bacteria</taxon>
        <taxon>Pseudomonadati</taxon>
        <taxon>Pseudomonadota</taxon>
        <taxon>Gammaproteobacteria</taxon>
        <taxon>Chromatiales</taxon>
        <taxon>Chromatiaceae</taxon>
        <taxon>Allochromatium</taxon>
    </lineage>
</organism>